<proteinExistence type="predicted"/>
<comment type="caution">
    <text evidence="1">The sequence shown here is derived from an EMBL/GenBank/DDBJ whole genome shotgun (WGS) entry which is preliminary data.</text>
</comment>
<dbReference type="AlphaFoldDB" id="A0AAE1X4B8"/>
<dbReference type="EMBL" id="JACGWL010000004">
    <property type="protein sequence ID" value="KAK4405015.1"/>
    <property type="molecule type" value="Genomic_DNA"/>
</dbReference>
<reference evidence="1" key="2">
    <citation type="journal article" date="2024" name="Plant">
        <title>Genomic evolution and insights into agronomic trait innovations of Sesamum species.</title>
        <authorList>
            <person name="Miao H."/>
            <person name="Wang L."/>
            <person name="Qu L."/>
            <person name="Liu H."/>
            <person name="Sun Y."/>
            <person name="Le M."/>
            <person name="Wang Q."/>
            <person name="Wei S."/>
            <person name="Zheng Y."/>
            <person name="Lin W."/>
            <person name="Duan Y."/>
            <person name="Cao H."/>
            <person name="Xiong S."/>
            <person name="Wang X."/>
            <person name="Wei L."/>
            <person name="Li C."/>
            <person name="Ma Q."/>
            <person name="Ju M."/>
            <person name="Zhao R."/>
            <person name="Li G."/>
            <person name="Mu C."/>
            <person name="Tian Q."/>
            <person name="Mei H."/>
            <person name="Zhang T."/>
            <person name="Gao T."/>
            <person name="Zhang H."/>
        </authorList>
    </citation>
    <scope>NUCLEOTIDE SEQUENCE</scope>
    <source>
        <strain evidence="1">K16</strain>
    </source>
</reference>
<evidence type="ECO:0000313" key="2">
    <source>
        <dbReference type="Proteomes" id="UP001289374"/>
    </source>
</evidence>
<accession>A0AAE1X4B8</accession>
<name>A0AAE1X4B8_9LAMI</name>
<sequence length="360" mass="40095">MQPANSNPPPQAATQATPPSFRSFVDVVSSHTAPSFAPEDLRKSFLANSHTQPFGSKIVVNGKRKLIFSDEETKDLPASLRLHLLANSPMKADVTRLRLRRIWTLHGYPMRVFKWDPTFTPDYESSIVRLWVNFPELPAHLIKKDALFAVASIIGAPLQLDTLTVNQATVTRAPICIEVDLSKPLVEEFDIQIQGASTVQRVEYEHAPTYCHLCKHVGHQAAACYIKGNAPKPSSFRISGLINKSSVHKKISGSENGKSNTEMCANTSLDKESNSNVGHMAVVSVYELSCNDTNIILKHLPDTRASYLDNYNIVNDGKECSCEGEQCKPHSTWPLKLLVTTLRNKLKLNVLTKRISWLRI</sequence>
<evidence type="ECO:0008006" key="3">
    <source>
        <dbReference type="Google" id="ProtNLM"/>
    </source>
</evidence>
<dbReference type="PANTHER" id="PTHR31286:SF179">
    <property type="entry name" value="RNASE H TYPE-1 DOMAIN-CONTAINING PROTEIN"/>
    <property type="match status" value="1"/>
</dbReference>
<keyword evidence="2" id="KW-1185">Reference proteome</keyword>
<evidence type="ECO:0000313" key="1">
    <source>
        <dbReference type="EMBL" id="KAK4405015.1"/>
    </source>
</evidence>
<dbReference type="Proteomes" id="UP001289374">
    <property type="component" value="Unassembled WGS sequence"/>
</dbReference>
<dbReference type="PANTHER" id="PTHR31286">
    <property type="entry name" value="GLYCINE-RICH CELL WALL STRUCTURAL PROTEIN 1.8-LIKE"/>
    <property type="match status" value="1"/>
</dbReference>
<gene>
    <name evidence="1" type="ORF">Sango_0870100</name>
</gene>
<reference evidence="1" key="1">
    <citation type="submission" date="2020-06" db="EMBL/GenBank/DDBJ databases">
        <authorList>
            <person name="Li T."/>
            <person name="Hu X."/>
            <person name="Zhang T."/>
            <person name="Song X."/>
            <person name="Zhang H."/>
            <person name="Dai N."/>
            <person name="Sheng W."/>
            <person name="Hou X."/>
            <person name="Wei L."/>
        </authorList>
    </citation>
    <scope>NUCLEOTIDE SEQUENCE</scope>
    <source>
        <strain evidence="1">K16</strain>
        <tissue evidence="1">Leaf</tissue>
    </source>
</reference>
<organism evidence="1 2">
    <name type="scientific">Sesamum angolense</name>
    <dbReference type="NCBI Taxonomy" id="2727404"/>
    <lineage>
        <taxon>Eukaryota</taxon>
        <taxon>Viridiplantae</taxon>
        <taxon>Streptophyta</taxon>
        <taxon>Embryophyta</taxon>
        <taxon>Tracheophyta</taxon>
        <taxon>Spermatophyta</taxon>
        <taxon>Magnoliopsida</taxon>
        <taxon>eudicotyledons</taxon>
        <taxon>Gunneridae</taxon>
        <taxon>Pentapetalae</taxon>
        <taxon>asterids</taxon>
        <taxon>lamiids</taxon>
        <taxon>Lamiales</taxon>
        <taxon>Pedaliaceae</taxon>
        <taxon>Sesamum</taxon>
    </lineage>
</organism>
<dbReference type="InterPro" id="IPR040256">
    <property type="entry name" value="At4g02000-like"/>
</dbReference>
<protein>
    <recommendedName>
        <fullName evidence="3">DUF4283 domain-containing protein</fullName>
    </recommendedName>
</protein>